<name>A0ACB6SDK5_9PLEO</name>
<protein>
    <submittedName>
        <fullName evidence="1">Uncharacterized protein</fullName>
    </submittedName>
</protein>
<organism evidence="1 2">
    <name type="scientific">Macroventuria anomochaeta</name>
    <dbReference type="NCBI Taxonomy" id="301207"/>
    <lineage>
        <taxon>Eukaryota</taxon>
        <taxon>Fungi</taxon>
        <taxon>Dikarya</taxon>
        <taxon>Ascomycota</taxon>
        <taxon>Pezizomycotina</taxon>
        <taxon>Dothideomycetes</taxon>
        <taxon>Pleosporomycetidae</taxon>
        <taxon>Pleosporales</taxon>
        <taxon>Pleosporineae</taxon>
        <taxon>Didymellaceae</taxon>
        <taxon>Macroventuria</taxon>
    </lineage>
</organism>
<reference evidence="1" key="1">
    <citation type="journal article" date="2020" name="Stud. Mycol.">
        <title>101 Dothideomycetes genomes: a test case for predicting lifestyles and emergence of pathogens.</title>
        <authorList>
            <person name="Haridas S."/>
            <person name="Albert R."/>
            <person name="Binder M."/>
            <person name="Bloem J."/>
            <person name="Labutti K."/>
            <person name="Salamov A."/>
            <person name="Andreopoulos B."/>
            <person name="Baker S."/>
            <person name="Barry K."/>
            <person name="Bills G."/>
            <person name="Bluhm B."/>
            <person name="Cannon C."/>
            <person name="Castanera R."/>
            <person name="Culley D."/>
            <person name="Daum C."/>
            <person name="Ezra D."/>
            <person name="Gonzalez J."/>
            <person name="Henrissat B."/>
            <person name="Kuo A."/>
            <person name="Liang C."/>
            <person name="Lipzen A."/>
            <person name="Lutzoni F."/>
            <person name="Magnuson J."/>
            <person name="Mondo S."/>
            <person name="Nolan M."/>
            <person name="Ohm R."/>
            <person name="Pangilinan J."/>
            <person name="Park H.-J."/>
            <person name="Ramirez L."/>
            <person name="Alfaro M."/>
            <person name="Sun H."/>
            <person name="Tritt A."/>
            <person name="Yoshinaga Y."/>
            <person name="Zwiers L.-H."/>
            <person name="Turgeon B."/>
            <person name="Goodwin S."/>
            <person name="Spatafora J."/>
            <person name="Crous P."/>
            <person name="Grigoriev I."/>
        </authorList>
    </citation>
    <scope>NUCLEOTIDE SEQUENCE</scope>
    <source>
        <strain evidence="1">CBS 525.71</strain>
    </source>
</reference>
<evidence type="ECO:0000313" key="1">
    <source>
        <dbReference type="EMBL" id="KAF2632231.1"/>
    </source>
</evidence>
<dbReference type="Proteomes" id="UP000799754">
    <property type="component" value="Unassembled WGS sequence"/>
</dbReference>
<accession>A0ACB6SDK5</accession>
<comment type="caution">
    <text evidence="1">The sequence shown here is derived from an EMBL/GenBank/DDBJ whole genome shotgun (WGS) entry which is preliminary data.</text>
</comment>
<dbReference type="EMBL" id="MU006703">
    <property type="protein sequence ID" value="KAF2632231.1"/>
    <property type="molecule type" value="Genomic_DNA"/>
</dbReference>
<keyword evidence="2" id="KW-1185">Reference proteome</keyword>
<sequence>MPDYFDYGHMLLVPVGFPINTANNEEQYDVDSSNHQNELWAGMTSSTGVQVHAQGYHPQAYGQPGGHLQTMGRYETPSPMDMQQNNRTQHGIPREYDPRADDSYPLGYIDPTLLLMPRPSHGQVPSSDVYSHQYHRARACPGQPTNPLAYAGVQQGGQCSELGIFSSGYDTVVPEKYDQLADMVYDAQTEPRYQCTMPGSFGAQSSIPIRGPDSLFIPGVLGRQEDHQAVLGMDTARLMQRLKAPSDNAHVHPVFDRSPITNSDSCSESMEDSHATIFPPQPLQVIQAQRPQGHGHVSQMTDKSLPRCSSLPRWFVERSTPEVVDPDVSDSRSGLTSDDRLHPDASSRVSDAPSPVHTDASTDILYCPFDECNAKFTGHYRKGNLGRHRRQKHAGQIVEYRCKDEYCSRVFQRKDARLKHYRKAHPYLNTGRAMSRNASSSTGSDWVYADHVTSPYAHRDGFDTGDVSSYGDVQSYQGYSSRLDLSEGGESQAMAG</sequence>
<gene>
    <name evidence="1" type="ORF">BU25DRAFT_144976</name>
</gene>
<proteinExistence type="predicted"/>
<evidence type="ECO:0000313" key="2">
    <source>
        <dbReference type="Proteomes" id="UP000799754"/>
    </source>
</evidence>